<reference evidence="18 19" key="1">
    <citation type="submission" date="2019-09" db="EMBL/GenBank/DDBJ databases">
        <title>Characterization of the phylogenetic diversity of two novel species belonging to the genus Bifidobacterium: Bifidobacterium cebidarum sp. nov. and Bifidobacterium leontopitheci sp. nov.</title>
        <authorList>
            <person name="Lugli G.A."/>
            <person name="Duranti S."/>
            <person name="Milani C."/>
            <person name="Turroni F."/>
            <person name="Ventura M."/>
        </authorList>
    </citation>
    <scope>NUCLEOTIDE SEQUENCE [LARGE SCALE GENOMIC DNA]</scope>
    <source>
        <strain evidence="18 19">DSM 100238</strain>
    </source>
</reference>
<organism evidence="18 19">
    <name type="scientific">Bifidobacterium apri</name>
    <dbReference type="NCBI Taxonomy" id="1769423"/>
    <lineage>
        <taxon>Bacteria</taxon>
        <taxon>Bacillati</taxon>
        <taxon>Actinomycetota</taxon>
        <taxon>Actinomycetes</taxon>
        <taxon>Bifidobacteriales</taxon>
        <taxon>Bifidobacteriaceae</taxon>
        <taxon>Bifidobacterium</taxon>
    </lineage>
</organism>
<evidence type="ECO:0000256" key="10">
    <source>
        <dbReference type="ARBA" id="ARBA00022801"/>
    </source>
</evidence>
<evidence type="ECO:0000256" key="2">
    <source>
        <dbReference type="ARBA" id="ARBA00008545"/>
    </source>
</evidence>
<evidence type="ECO:0000256" key="4">
    <source>
        <dbReference type="ARBA" id="ARBA00022695"/>
    </source>
</evidence>
<keyword evidence="8" id="KW-0547">Nucleotide-binding</keyword>
<dbReference type="InterPro" id="IPR049912">
    <property type="entry name" value="CRESS_DNA_REP"/>
</dbReference>
<gene>
    <name evidence="18" type="ORF">DSM100238_1820</name>
</gene>
<dbReference type="GO" id="GO:0003723">
    <property type="term" value="F:RNA binding"/>
    <property type="evidence" value="ECO:0007669"/>
    <property type="project" value="InterPro"/>
</dbReference>
<dbReference type="SUPFAM" id="SSF52540">
    <property type="entry name" value="P-loop containing nucleoside triphosphate hydrolases"/>
    <property type="match status" value="1"/>
</dbReference>
<evidence type="ECO:0000256" key="9">
    <source>
        <dbReference type="ARBA" id="ARBA00022759"/>
    </source>
</evidence>
<evidence type="ECO:0000256" key="6">
    <source>
        <dbReference type="ARBA" id="ARBA00022722"/>
    </source>
</evidence>
<accession>A0A6A2V5V9</accession>
<keyword evidence="6" id="KW-0540">Nuclease</keyword>
<dbReference type="InterPro" id="IPR000605">
    <property type="entry name" value="Helicase_SF3_ssDNA/RNA_vir"/>
</dbReference>
<proteinExistence type="inferred from homology"/>
<dbReference type="RefSeq" id="WP_152356328.1">
    <property type="nucleotide sequence ID" value="NZ_JBHLXF010000007.1"/>
</dbReference>
<dbReference type="EMBL" id="WBSO01000026">
    <property type="protein sequence ID" value="KAB8291971.1"/>
    <property type="molecule type" value="Genomic_DNA"/>
</dbReference>
<comment type="similarity">
    <text evidence="2">Belongs to the nanoviruses/circoviruses replication-associated protein family.</text>
</comment>
<keyword evidence="7" id="KW-0479">Metal-binding</keyword>
<dbReference type="GO" id="GO:0000166">
    <property type="term" value="F:nucleotide binding"/>
    <property type="evidence" value="ECO:0007669"/>
    <property type="project" value="UniProtKB-KW"/>
</dbReference>
<dbReference type="Gene3D" id="3.40.1310.20">
    <property type="match status" value="1"/>
</dbReference>
<sequence length="434" mass="48862">MSKKYISSKQYWALKDSGKSVSVKSCRSRGWMLTIPADKMPFETLDNLLSKMATDDDNFAAKFSKERGNKTGYEHYQTFLYWKNPKVGLAVENIFPGVHIEPCRDIAASIKYVSKDETHIAGPFVYGIADQLAGMSTDADSVKRDLFDSATDLINNHGWSYYDFLDDSKWRAWAATVNHKRFITDTRNNYLSKTYGCHDRNVSVDYIYGPTGSGKSDVVLRMYGAKNVFTADLSSAFPFDGYDGQPVLLLDDYRSDFKFSVLLRILHGQPYRVNVKGGSTYACWTKVVITSNIYISDQYPNLTERRDPLYRCFEHGVVWFKKDIDDALPYASKSDAMAGIVSYGAKNGVPGWSRSAAVGRCDLTNYNDVQPRRSGDSDVDGVSYWDNTSVSVLEPVSKSSDDVSKPSYEPNDDSDFDSMFSGDSDDYDKFFEGI</sequence>
<keyword evidence="13" id="KW-0511">Multifunctional enzyme</keyword>
<evidence type="ECO:0000256" key="8">
    <source>
        <dbReference type="ARBA" id="ARBA00022741"/>
    </source>
</evidence>
<keyword evidence="10" id="KW-0378">Hydrolase</keyword>
<feature type="domain" description="CRESS-DNA virus Rep endonuclease" evidence="17">
    <location>
        <begin position="25"/>
        <end position="129"/>
    </location>
</feature>
<dbReference type="GO" id="GO:0003724">
    <property type="term" value="F:RNA helicase activity"/>
    <property type="evidence" value="ECO:0007669"/>
    <property type="project" value="InterPro"/>
</dbReference>
<keyword evidence="3" id="KW-0808">Transferase</keyword>
<keyword evidence="19" id="KW-1185">Reference proteome</keyword>
<evidence type="ECO:0000313" key="18">
    <source>
        <dbReference type="EMBL" id="KAB8291971.1"/>
    </source>
</evidence>
<evidence type="ECO:0000256" key="3">
    <source>
        <dbReference type="ARBA" id="ARBA00022679"/>
    </source>
</evidence>
<evidence type="ECO:0000256" key="16">
    <source>
        <dbReference type="SAM" id="MobiDB-lite"/>
    </source>
</evidence>
<evidence type="ECO:0000313" key="19">
    <source>
        <dbReference type="Proteomes" id="UP000440041"/>
    </source>
</evidence>
<evidence type="ECO:0000256" key="14">
    <source>
        <dbReference type="ARBA" id="ARBA00030754"/>
    </source>
</evidence>
<dbReference type="GO" id="GO:0006260">
    <property type="term" value="P:DNA replication"/>
    <property type="evidence" value="ECO:0007669"/>
    <property type="project" value="UniProtKB-KW"/>
</dbReference>
<dbReference type="Gene3D" id="3.40.50.300">
    <property type="entry name" value="P-loop containing nucleotide triphosphate hydrolases"/>
    <property type="match status" value="1"/>
</dbReference>
<protein>
    <recommendedName>
        <fullName evidence="14">ATP-dependent helicase Rep</fullName>
    </recommendedName>
    <alternativeName>
        <fullName evidence="15">RepP</fullName>
    </alternativeName>
</protein>
<keyword evidence="5" id="KW-0235">DNA replication</keyword>
<dbReference type="Pfam" id="PF00910">
    <property type="entry name" value="RNA_helicase"/>
    <property type="match status" value="1"/>
</dbReference>
<dbReference type="OrthoDB" id="3232564at2"/>
<evidence type="ECO:0000256" key="5">
    <source>
        <dbReference type="ARBA" id="ARBA00022705"/>
    </source>
</evidence>
<dbReference type="GO" id="GO:0016787">
    <property type="term" value="F:hydrolase activity"/>
    <property type="evidence" value="ECO:0007669"/>
    <property type="project" value="UniProtKB-KW"/>
</dbReference>
<evidence type="ECO:0000256" key="7">
    <source>
        <dbReference type="ARBA" id="ARBA00022723"/>
    </source>
</evidence>
<dbReference type="InterPro" id="IPR027417">
    <property type="entry name" value="P-loop_NTPase"/>
</dbReference>
<evidence type="ECO:0000256" key="11">
    <source>
        <dbReference type="ARBA" id="ARBA00023124"/>
    </source>
</evidence>
<keyword evidence="9" id="KW-0255">Endonuclease</keyword>
<comment type="cofactor">
    <cofactor evidence="1">
        <name>Mn(2+)</name>
        <dbReference type="ChEBI" id="CHEBI:29035"/>
    </cofactor>
</comment>
<dbReference type="GO" id="GO:0003677">
    <property type="term" value="F:DNA binding"/>
    <property type="evidence" value="ECO:0007669"/>
    <property type="project" value="UniProtKB-KW"/>
</dbReference>
<evidence type="ECO:0000256" key="1">
    <source>
        <dbReference type="ARBA" id="ARBA00001936"/>
    </source>
</evidence>
<name>A0A6A2V5V9_9BIFI</name>
<feature type="region of interest" description="Disordered" evidence="16">
    <location>
        <begin position="395"/>
        <end position="427"/>
    </location>
</feature>
<dbReference type="GO" id="GO:0016779">
    <property type="term" value="F:nucleotidyltransferase activity"/>
    <property type="evidence" value="ECO:0007669"/>
    <property type="project" value="UniProtKB-KW"/>
</dbReference>
<dbReference type="GO" id="GO:0004519">
    <property type="term" value="F:endonuclease activity"/>
    <property type="evidence" value="ECO:0007669"/>
    <property type="project" value="UniProtKB-KW"/>
</dbReference>
<evidence type="ECO:0000256" key="12">
    <source>
        <dbReference type="ARBA" id="ARBA00023125"/>
    </source>
</evidence>
<evidence type="ECO:0000256" key="15">
    <source>
        <dbReference type="ARBA" id="ARBA00032243"/>
    </source>
</evidence>
<keyword evidence="12" id="KW-0238">DNA-binding</keyword>
<dbReference type="Proteomes" id="UP000440041">
    <property type="component" value="Unassembled WGS sequence"/>
</dbReference>
<comment type="caution">
    <text evidence="18">The sequence shown here is derived from an EMBL/GenBank/DDBJ whole genome shotgun (WGS) entry which is preliminary data.</text>
</comment>
<evidence type="ECO:0000256" key="13">
    <source>
        <dbReference type="ARBA" id="ARBA00023268"/>
    </source>
</evidence>
<keyword evidence="11" id="KW-0190">Covalent protein-DNA linkage</keyword>
<dbReference type="PROSITE" id="PS52020">
    <property type="entry name" value="CRESS_DNA_REP"/>
    <property type="match status" value="1"/>
</dbReference>
<dbReference type="GO" id="GO:0046872">
    <property type="term" value="F:metal ion binding"/>
    <property type="evidence" value="ECO:0007669"/>
    <property type="project" value="UniProtKB-KW"/>
</dbReference>
<dbReference type="AlphaFoldDB" id="A0A6A2V5V9"/>
<keyword evidence="4" id="KW-0548">Nucleotidyltransferase</keyword>
<evidence type="ECO:0000259" key="17">
    <source>
        <dbReference type="PROSITE" id="PS52020"/>
    </source>
</evidence>